<name>A0A5C1QMA8_9SPIO</name>
<dbReference type="PANTHER" id="PTHR47737:SF1">
    <property type="entry name" value="GLYCINE BETAINE_PROLINE BETAINE TRANSPORT SYSTEM PERMEASE PROTEIN PROW"/>
    <property type="match status" value="1"/>
</dbReference>
<evidence type="ECO:0000313" key="10">
    <source>
        <dbReference type="Proteomes" id="UP000324209"/>
    </source>
</evidence>
<accession>A0A5C1QMA8</accession>
<comment type="similarity">
    <text evidence="7">Belongs to the binding-protein-dependent transport system permease family.</text>
</comment>
<dbReference type="GO" id="GO:0043190">
    <property type="term" value="C:ATP-binding cassette (ABC) transporter complex"/>
    <property type="evidence" value="ECO:0007669"/>
    <property type="project" value="TreeGrafter"/>
</dbReference>
<organism evidence="9 10">
    <name type="scientific">Oceanispirochaeta crateris</name>
    <dbReference type="NCBI Taxonomy" id="2518645"/>
    <lineage>
        <taxon>Bacteria</taxon>
        <taxon>Pseudomonadati</taxon>
        <taxon>Spirochaetota</taxon>
        <taxon>Spirochaetia</taxon>
        <taxon>Spirochaetales</taxon>
        <taxon>Spirochaetaceae</taxon>
        <taxon>Oceanispirochaeta</taxon>
    </lineage>
</organism>
<feature type="transmembrane region" description="Helical" evidence="7">
    <location>
        <begin position="22"/>
        <end position="42"/>
    </location>
</feature>
<sequence>MIEFPDIVGIPLAKWIDQGMTWLLENLSGFFDAIGFIILQVVAGIERLFLFIPWFIIILLVGLAGWKLVGKLKTGIVFMILMFMIGTFGYWELAMRTLSLVIASVFFSLLIGIPLGIHMARSDRGESILKPLLDGMQTMPSFVYLIPALMFFGMGKVPAMFATIIYAVPPVIRLTNVGIRTVDKEAVEASKAFGATPMQVLFDVQLPLAKPSIMVGINQTTMMALAMVVIGSMIGAKGLGMEVLLAINRIEVGRGFEAGISIVFLAIIIDRITHSFSESKK</sequence>
<reference evidence="9 10" key="1">
    <citation type="submission" date="2019-02" db="EMBL/GenBank/DDBJ databases">
        <title>Complete Genome Sequence and Methylome Analysis of free living Spirochaetas.</title>
        <authorList>
            <person name="Fomenkov A."/>
            <person name="Dubinina G."/>
            <person name="Leshcheva N."/>
            <person name="Mikheeva N."/>
            <person name="Grabovich M."/>
            <person name="Vincze T."/>
            <person name="Roberts R.J."/>
        </authorList>
    </citation>
    <scope>NUCLEOTIDE SEQUENCE [LARGE SCALE GENOMIC DNA]</scope>
    <source>
        <strain evidence="9 10">K2</strain>
    </source>
</reference>
<keyword evidence="6 7" id="KW-0472">Membrane</keyword>
<keyword evidence="2 7" id="KW-0813">Transport</keyword>
<evidence type="ECO:0000256" key="7">
    <source>
        <dbReference type="RuleBase" id="RU363032"/>
    </source>
</evidence>
<keyword evidence="5 7" id="KW-1133">Transmembrane helix</keyword>
<dbReference type="PANTHER" id="PTHR47737">
    <property type="entry name" value="GLYCINE BETAINE/PROLINE BETAINE TRANSPORT SYSTEM PERMEASE PROTEIN PROW"/>
    <property type="match status" value="1"/>
</dbReference>
<evidence type="ECO:0000256" key="1">
    <source>
        <dbReference type="ARBA" id="ARBA00004651"/>
    </source>
</evidence>
<dbReference type="GO" id="GO:0031460">
    <property type="term" value="P:glycine betaine transport"/>
    <property type="evidence" value="ECO:0007669"/>
    <property type="project" value="TreeGrafter"/>
</dbReference>
<protein>
    <submittedName>
        <fullName evidence="9">Proline/glycine betaine ABC transporter permease</fullName>
    </submittedName>
</protein>
<dbReference type="KEGG" id="ock:EXM22_08915"/>
<dbReference type="EMBL" id="CP036150">
    <property type="protein sequence ID" value="QEN08100.1"/>
    <property type="molecule type" value="Genomic_DNA"/>
</dbReference>
<evidence type="ECO:0000256" key="3">
    <source>
        <dbReference type="ARBA" id="ARBA00022475"/>
    </source>
</evidence>
<feature type="domain" description="ABC transmembrane type-1" evidence="8">
    <location>
        <begin position="94"/>
        <end position="273"/>
    </location>
</feature>
<feature type="transmembrane region" description="Helical" evidence="7">
    <location>
        <begin position="255"/>
        <end position="273"/>
    </location>
</feature>
<evidence type="ECO:0000256" key="2">
    <source>
        <dbReference type="ARBA" id="ARBA00022448"/>
    </source>
</evidence>
<keyword evidence="3" id="KW-1003">Cell membrane</keyword>
<dbReference type="GO" id="GO:0015871">
    <property type="term" value="P:choline transport"/>
    <property type="evidence" value="ECO:0007669"/>
    <property type="project" value="TreeGrafter"/>
</dbReference>
<proteinExistence type="inferred from homology"/>
<dbReference type="GO" id="GO:0005275">
    <property type="term" value="F:amine transmembrane transporter activity"/>
    <property type="evidence" value="ECO:0007669"/>
    <property type="project" value="TreeGrafter"/>
</dbReference>
<dbReference type="InterPro" id="IPR000515">
    <property type="entry name" value="MetI-like"/>
</dbReference>
<feature type="transmembrane region" description="Helical" evidence="7">
    <location>
        <begin position="48"/>
        <end position="69"/>
    </location>
</feature>
<dbReference type="Gene3D" id="1.10.3720.10">
    <property type="entry name" value="MetI-like"/>
    <property type="match status" value="1"/>
</dbReference>
<feature type="transmembrane region" description="Helical" evidence="7">
    <location>
        <begin position="213"/>
        <end position="234"/>
    </location>
</feature>
<dbReference type="FunFam" id="1.10.3720.10:FF:000001">
    <property type="entry name" value="Glycine betaine ABC transporter, permease"/>
    <property type="match status" value="1"/>
</dbReference>
<evidence type="ECO:0000256" key="5">
    <source>
        <dbReference type="ARBA" id="ARBA00022989"/>
    </source>
</evidence>
<keyword evidence="4 7" id="KW-0812">Transmembrane</keyword>
<dbReference type="AlphaFoldDB" id="A0A5C1QMA8"/>
<dbReference type="SUPFAM" id="SSF161098">
    <property type="entry name" value="MetI-like"/>
    <property type="match status" value="1"/>
</dbReference>
<dbReference type="OrthoDB" id="9801163at2"/>
<feature type="transmembrane region" description="Helical" evidence="7">
    <location>
        <begin position="76"/>
        <end position="94"/>
    </location>
</feature>
<feature type="transmembrane region" description="Helical" evidence="7">
    <location>
        <begin position="100"/>
        <end position="120"/>
    </location>
</feature>
<dbReference type="InterPro" id="IPR035906">
    <property type="entry name" value="MetI-like_sf"/>
</dbReference>
<dbReference type="Pfam" id="PF00528">
    <property type="entry name" value="BPD_transp_1"/>
    <property type="match status" value="1"/>
</dbReference>
<dbReference type="RefSeq" id="WP_149486180.1">
    <property type="nucleotide sequence ID" value="NZ_CP036150.1"/>
</dbReference>
<dbReference type="GO" id="GO:0015226">
    <property type="term" value="F:carnitine transmembrane transporter activity"/>
    <property type="evidence" value="ECO:0007669"/>
    <property type="project" value="TreeGrafter"/>
</dbReference>
<evidence type="ECO:0000313" key="9">
    <source>
        <dbReference type="EMBL" id="QEN08100.1"/>
    </source>
</evidence>
<dbReference type="PROSITE" id="PS50928">
    <property type="entry name" value="ABC_TM1"/>
    <property type="match status" value="1"/>
</dbReference>
<comment type="subcellular location">
    <subcellularLocation>
        <location evidence="1 7">Cell membrane</location>
        <topology evidence="1 7">Multi-pass membrane protein</topology>
    </subcellularLocation>
</comment>
<dbReference type="CDD" id="cd06261">
    <property type="entry name" value="TM_PBP2"/>
    <property type="match status" value="1"/>
</dbReference>
<gene>
    <name evidence="9" type="ORF">EXM22_08915</name>
</gene>
<evidence type="ECO:0000259" key="8">
    <source>
        <dbReference type="PROSITE" id="PS50928"/>
    </source>
</evidence>
<evidence type="ECO:0000256" key="4">
    <source>
        <dbReference type="ARBA" id="ARBA00022692"/>
    </source>
</evidence>
<feature type="transmembrane region" description="Helical" evidence="7">
    <location>
        <begin position="141"/>
        <end position="168"/>
    </location>
</feature>
<keyword evidence="10" id="KW-1185">Reference proteome</keyword>
<dbReference type="Proteomes" id="UP000324209">
    <property type="component" value="Chromosome"/>
</dbReference>
<evidence type="ECO:0000256" key="6">
    <source>
        <dbReference type="ARBA" id="ARBA00023136"/>
    </source>
</evidence>